<dbReference type="AlphaFoldDB" id="A0A5J5F5X3"/>
<name>A0A5J5F5X3_9PEZI</name>
<comment type="caution">
    <text evidence="2">The sequence shown here is derived from an EMBL/GenBank/DDBJ whole genome shotgun (WGS) entry which is preliminary data.</text>
</comment>
<dbReference type="EMBL" id="VXIS01000029">
    <property type="protein sequence ID" value="KAA8911994.1"/>
    <property type="molecule type" value="Genomic_DNA"/>
</dbReference>
<keyword evidence="3" id="KW-1185">Reference proteome</keyword>
<feature type="compositionally biased region" description="Basic and acidic residues" evidence="1">
    <location>
        <begin position="1"/>
        <end position="14"/>
    </location>
</feature>
<reference evidence="2 3" key="1">
    <citation type="submission" date="2019-09" db="EMBL/GenBank/DDBJ databases">
        <title>Draft genome of the ectomycorrhizal ascomycete Sphaerosporella brunnea.</title>
        <authorList>
            <consortium name="DOE Joint Genome Institute"/>
            <person name="Benucci G.M."/>
            <person name="Marozzi G."/>
            <person name="Antonielli L."/>
            <person name="Sanchez S."/>
            <person name="Marco P."/>
            <person name="Wang X."/>
            <person name="Falini L.B."/>
            <person name="Barry K."/>
            <person name="Haridas S."/>
            <person name="Lipzen A."/>
            <person name="Labutti K."/>
            <person name="Grigoriev I.V."/>
            <person name="Murat C."/>
            <person name="Martin F."/>
            <person name="Albertini E."/>
            <person name="Donnini D."/>
            <person name="Bonito G."/>
        </authorList>
    </citation>
    <scope>NUCLEOTIDE SEQUENCE [LARGE SCALE GENOMIC DNA]</scope>
    <source>
        <strain evidence="2 3">Sb_GMNB300</strain>
    </source>
</reference>
<evidence type="ECO:0000313" key="2">
    <source>
        <dbReference type="EMBL" id="KAA8911994.1"/>
    </source>
</evidence>
<dbReference type="Proteomes" id="UP000326924">
    <property type="component" value="Unassembled WGS sequence"/>
</dbReference>
<sequence length="336" mass="37357">MFESLKRLGSKKGDTPPSRKSLKKGKITKDMIDGPYSSQATPSPTSVLGLPSRAAGRASTPGSPIAPSVGAPAFPGVPLYHSPTNQLMGKSPPTYRTLSPLMSGQVDGSDSPRQNSLWPKPEPLPPQTKNLFYQLLLHQLRFLKEEWTRTFQHFVVQEYWGVTRVYMNMCSCLDYAGIIAHEMDARVSQFRDSPYSTAFAPPADPADVEDRNAILYSFGNIRDGGLEECCDAWNDIKEAFITLFDEWLEHGVNKAAEGTKACIRKLISIQVAVEKMLHIEIQRANKDTAKMLSDSSLKFGTLEQLRANVDRVSLRLMVIIKPGMLSDLCEAKDFIF</sequence>
<evidence type="ECO:0000313" key="3">
    <source>
        <dbReference type="Proteomes" id="UP000326924"/>
    </source>
</evidence>
<accession>A0A5J5F5X3</accession>
<feature type="compositionally biased region" description="Polar residues" evidence="1">
    <location>
        <begin position="86"/>
        <end position="117"/>
    </location>
</feature>
<gene>
    <name evidence="2" type="ORF">FN846DRAFT_933783</name>
</gene>
<evidence type="ECO:0000256" key="1">
    <source>
        <dbReference type="SAM" id="MobiDB-lite"/>
    </source>
</evidence>
<proteinExistence type="predicted"/>
<feature type="region of interest" description="Disordered" evidence="1">
    <location>
        <begin position="86"/>
        <end position="123"/>
    </location>
</feature>
<protein>
    <submittedName>
        <fullName evidence="2">Uncharacterized protein</fullName>
    </submittedName>
</protein>
<feature type="compositionally biased region" description="Polar residues" evidence="1">
    <location>
        <begin position="36"/>
        <end position="46"/>
    </location>
</feature>
<feature type="region of interest" description="Disordered" evidence="1">
    <location>
        <begin position="1"/>
        <end position="67"/>
    </location>
</feature>
<dbReference type="InParanoid" id="A0A5J5F5X3"/>
<organism evidence="2 3">
    <name type="scientific">Sphaerosporella brunnea</name>
    <dbReference type="NCBI Taxonomy" id="1250544"/>
    <lineage>
        <taxon>Eukaryota</taxon>
        <taxon>Fungi</taxon>
        <taxon>Dikarya</taxon>
        <taxon>Ascomycota</taxon>
        <taxon>Pezizomycotina</taxon>
        <taxon>Pezizomycetes</taxon>
        <taxon>Pezizales</taxon>
        <taxon>Pyronemataceae</taxon>
        <taxon>Sphaerosporella</taxon>
    </lineage>
</organism>